<dbReference type="AlphaFoldDB" id="A0A1H8J273"/>
<keyword evidence="2" id="KW-0808">Transferase</keyword>
<keyword evidence="3" id="KW-1185">Reference proteome</keyword>
<feature type="domain" description="Glycosyl transferase family 1" evidence="1">
    <location>
        <begin position="205"/>
        <end position="353"/>
    </location>
</feature>
<name>A0A1H8J273_9RHOB</name>
<protein>
    <submittedName>
        <fullName evidence="2">Glycosyl transferases group 1</fullName>
    </submittedName>
</protein>
<dbReference type="Pfam" id="PF00534">
    <property type="entry name" value="Glycos_transf_1"/>
    <property type="match status" value="1"/>
</dbReference>
<sequence length="389" mass="42795">MLPELVMIVTAPLERLPDGRLRLDARFIEGLALHAAHWDGPLRCIIWEGGPVPFGREMAEADLAVPLTVLPEGAALTRDHLAGAGIVLAAADGWRTHALPDLCGPGVKLVYAIEYTLATRLDILRLDKGIGWLRRLRSMLWVIRQERRMCRAFRRAAGLQCNGDPAFEAYGRLVPDVLRYHDGRMDGALFAQTSEQAIRLARRLHGGPLRLVNFGRLEPMKGAQDLVPFARALRARSVDFTLDIFGTGSLEAQLRDEIAAARLEARVRLHAPVPFESELVPWMRQEADIFLSCHRQDDPSCAYLEAMGCGLPVLGYANRMLERLVARVGAGWTVQFGDPVALAREAALLAAAPEEVSGHSERALAFARAHSASKEFAARMEQLARLAAG</sequence>
<evidence type="ECO:0000259" key="1">
    <source>
        <dbReference type="Pfam" id="PF00534"/>
    </source>
</evidence>
<dbReference type="SUPFAM" id="SSF53756">
    <property type="entry name" value="UDP-Glycosyltransferase/glycogen phosphorylase"/>
    <property type="match status" value="1"/>
</dbReference>
<dbReference type="Proteomes" id="UP000198761">
    <property type="component" value="Unassembled WGS sequence"/>
</dbReference>
<organism evidence="2 3">
    <name type="scientific">Gemmobacter aquatilis</name>
    <dbReference type="NCBI Taxonomy" id="933059"/>
    <lineage>
        <taxon>Bacteria</taxon>
        <taxon>Pseudomonadati</taxon>
        <taxon>Pseudomonadota</taxon>
        <taxon>Alphaproteobacteria</taxon>
        <taxon>Rhodobacterales</taxon>
        <taxon>Paracoccaceae</taxon>
        <taxon>Gemmobacter</taxon>
    </lineage>
</organism>
<dbReference type="EMBL" id="FOCE01000007">
    <property type="protein sequence ID" value="SEN75060.1"/>
    <property type="molecule type" value="Genomic_DNA"/>
</dbReference>
<reference evidence="2 3" key="1">
    <citation type="submission" date="2016-10" db="EMBL/GenBank/DDBJ databases">
        <authorList>
            <person name="de Groot N.N."/>
        </authorList>
    </citation>
    <scope>NUCLEOTIDE SEQUENCE [LARGE SCALE GENOMIC DNA]</scope>
    <source>
        <strain evidence="2 3">DSM 3857</strain>
    </source>
</reference>
<dbReference type="OrthoDB" id="503550at2"/>
<dbReference type="GO" id="GO:0016757">
    <property type="term" value="F:glycosyltransferase activity"/>
    <property type="evidence" value="ECO:0007669"/>
    <property type="project" value="InterPro"/>
</dbReference>
<proteinExistence type="predicted"/>
<dbReference type="PANTHER" id="PTHR12526">
    <property type="entry name" value="GLYCOSYLTRANSFERASE"/>
    <property type="match status" value="1"/>
</dbReference>
<accession>A0A1H8J273</accession>
<gene>
    <name evidence="2" type="ORF">SAMN04488103_107126</name>
</gene>
<dbReference type="STRING" id="933059.SAMN04488103_107126"/>
<dbReference type="InterPro" id="IPR001296">
    <property type="entry name" value="Glyco_trans_1"/>
</dbReference>
<evidence type="ECO:0000313" key="3">
    <source>
        <dbReference type="Proteomes" id="UP000198761"/>
    </source>
</evidence>
<dbReference type="Gene3D" id="3.40.50.2000">
    <property type="entry name" value="Glycogen Phosphorylase B"/>
    <property type="match status" value="1"/>
</dbReference>
<evidence type="ECO:0000313" key="2">
    <source>
        <dbReference type="EMBL" id="SEN75060.1"/>
    </source>
</evidence>
<dbReference type="RefSeq" id="WP_091302092.1">
    <property type="nucleotide sequence ID" value="NZ_FOCE01000007.1"/>
</dbReference>